<dbReference type="NCBIfam" id="TIGR00810">
    <property type="entry name" value="secG"/>
    <property type="match status" value="1"/>
</dbReference>
<dbReference type="Pfam" id="PF03840">
    <property type="entry name" value="SecG"/>
    <property type="match status" value="1"/>
</dbReference>
<evidence type="ECO:0000256" key="7">
    <source>
        <dbReference type="ARBA" id="ARBA00022989"/>
    </source>
</evidence>
<dbReference type="EMBL" id="LR792683">
    <property type="protein sequence ID" value="CAB3390838.1"/>
    <property type="molecule type" value="Genomic_DNA"/>
</dbReference>
<sequence>MWLAILKILLVIVSLALIGVVLMQSGRSAGLSGAIAGGAEQLVGRKARGIDAVLMKATTILGTVFFIVALVVAWLIARGS</sequence>
<dbReference type="PANTHER" id="PTHR34182:SF1">
    <property type="entry name" value="PROTEIN-EXPORT MEMBRANE PROTEIN SECG"/>
    <property type="match status" value="1"/>
</dbReference>
<comment type="similarity">
    <text evidence="2 10">Belongs to the SecG family.</text>
</comment>
<reference evidence="13" key="1">
    <citation type="submission" date="2017-11" db="EMBL/GenBank/DDBJ databases">
        <title>Complete Genome Sequence of Kyrpidia sp. Strain EA-1, a thermophilic, hydrogen-oxidizing Bacterium, isolated from the Azores.</title>
        <authorList>
            <person name="Reiner J.E."/>
            <person name="Lapp C.J."/>
            <person name="Bunk B."/>
            <person name="Gescher J."/>
        </authorList>
    </citation>
    <scope>NUCLEOTIDE SEQUENCE [LARGE SCALE GENOMIC DNA]</scope>
    <source>
        <strain evidence="13">EA-1</strain>
    </source>
</reference>
<evidence type="ECO:0000256" key="3">
    <source>
        <dbReference type="ARBA" id="ARBA00022448"/>
    </source>
</evidence>
<dbReference type="GO" id="GO:0043952">
    <property type="term" value="P:protein transport by the Sec complex"/>
    <property type="evidence" value="ECO:0007669"/>
    <property type="project" value="TreeGrafter"/>
</dbReference>
<dbReference type="GO" id="GO:0015450">
    <property type="term" value="F:protein-transporting ATPase activity"/>
    <property type="evidence" value="ECO:0007669"/>
    <property type="project" value="UniProtKB-UniRule"/>
</dbReference>
<evidence type="ECO:0000313" key="14">
    <source>
        <dbReference type="Proteomes" id="UP000502196"/>
    </source>
</evidence>
<dbReference type="GO" id="GO:0009306">
    <property type="term" value="P:protein secretion"/>
    <property type="evidence" value="ECO:0007669"/>
    <property type="project" value="UniProtKB-UniRule"/>
</dbReference>
<gene>
    <name evidence="12" type="primary">secG</name>
    <name evidence="12" type="ORF">COOX1_0613</name>
    <name evidence="11" type="ORF">CVV65_02630</name>
</gene>
<reference evidence="11" key="2">
    <citation type="journal article" date="2018" name="Genome Announc.">
        <title>Complete Genome Sequence of Kyrpidia sp. Strain EA-1, a Thermophilic Knallgas Bacterium, Isolated from the Azores.</title>
        <authorList>
            <person name="Reiner J.E."/>
            <person name="Lapp C.J."/>
            <person name="Bunk B."/>
            <person name="Sproer C."/>
            <person name="Overmann J."/>
            <person name="Gescher J."/>
        </authorList>
    </citation>
    <scope>NUCLEOTIDE SEQUENCE</scope>
    <source>
        <strain evidence="11">EA-1</strain>
    </source>
</reference>
<dbReference type="GO" id="GO:0065002">
    <property type="term" value="P:intracellular protein transmembrane transport"/>
    <property type="evidence" value="ECO:0007669"/>
    <property type="project" value="TreeGrafter"/>
</dbReference>
<dbReference type="AlphaFoldDB" id="A0A2K8N3B3"/>
<keyword evidence="9 10" id="KW-0472">Membrane</keyword>
<protein>
    <recommendedName>
        <fullName evidence="10">Protein-export membrane protein SecG</fullName>
    </recommendedName>
</protein>
<comment type="function">
    <text evidence="10">Involved in protein export. Participates in an early event of protein translocation.</text>
</comment>
<accession>A0A2K8N3B3</accession>
<dbReference type="InterPro" id="IPR004692">
    <property type="entry name" value="SecG"/>
</dbReference>
<keyword evidence="4 10" id="KW-1003">Cell membrane</keyword>
<dbReference type="Proteomes" id="UP000502196">
    <property type="component" value="Chromosome"/>
</dbReference>
<keyword evidence="8 10" id="KW-0811">Translocation</keyword>
<dbReference type="EMBL" id="CP024955">
    <property type="protein sequence ID" value="ATY83991.1"/>
    <property type="molecule type" value="Genomic_DNA"/>
</dbReference>
<reference evidence="12 14" key="3">
    <citation type="submission" date="2020-04" db="EMBL/GenBank/DDBJ databases">
        <authorList>
            <person name="Hogendoorn C."/>
        </authorList>
    </citation>
    <scope>NUCLEOTIDE SEQUENCE [LARGE SCALE GENOMIC DNA]</scope>
    <source>
        <strain evidence="12">COOX1</strain>
    </source>
</reference>
<evidence type="ECO:0000313" key="12">
    <source>
        <dbReference type="EMBL" id="CAB3390838.1"/>
    </source>
</evidence>
<comment type="subcellular location">
    <subcellularLocation>
        <location evidence="1 10">Cell membrane</location>
        <topology evidence="1 10">Multi-pass membrane protein</topology>
    </subcellularLocation>
</comment>
<dbReference type="RefSeq" id="WP_100666826.1">
    <property type="nucleotide sequence ID" value="NZ_CP024955.1"/>
</dbReference>
<evidence type="ECO:0000256" key="4">
    <source>
        <dbReference type="ARBA" id="ARBA00022475"/>
    </source>
</evidence>
<evidence type="ECO:0000256" key="2">
    <source>
        <dbReference type="ARBA" id="ARBA00008445"/>
    </source>
</evidence>
<evidence type="ECO:0000256" key="6">
    <source>
        <dbReference type="ARBA" id="ARBA00022927"/>
    </source>
</evidence>
<feature type="transmembrane region" description="Helical" evidence="10">
    <location>
        <begin position="60"/>
        <end position="77"/>
    </location>
</feature>
<keyword evidence="13" id="KW-1185">Reference proteome</keyword>
<keyword evidence="3 10" id="KW-0813">Transport</keyword>
<evidence type="ECO:0000313" key="11">
    <source>
        <dbReference type="EMBL" id="ATY83991.1"/>
    </source>
</evidence>
<evidence type="ECO:0000256" key="10">
    <source>
        <dbReference type="RuleBase" id="RU365087"/>
    </source>
</evidence>
<name>A0A2K8N3B3_9BACL</name>
<evidence type="ECO:0000313" key="13">
    <source>
        <dbReference type="Proteomes" id="UP000231932"/>
    </source>
</evidence>
<dbReference type="Proteomes" id="UP000231932">
    <property type="component" value="Chromosome"/>
</dbReference>
<keyword evidence="5 10" id="KW-0812">Transmembrane</keyword>
<dbReference type="PANTHER" id="PTHR34182">
    <property type="entry name" value="PROTEIN-EXPORT MEMBRANE PROTEIN SECG"/>
    <property type="match status" value="1"/>
</dbReference>
<evidence type="ECO:0000256" key="1">
    <source>
        <dbReference type="ARBA" id="ARBA00004651"/>
    </source>
</evidence>
<dbReference type="PRINTS" id="PR01651">
    <property type="entry name" value="SECGEXPORT"/>
</dbReference>
<dbReference type="KEGG" id="kyr:CVV65_02630"/>
<keyword evidence="7 10" id="KW-1133">Transmembrane helix</keyword>
<comment type="caution">
    <text evidence="10">Lacks conserved residue(s) required for the propagation of feature annotation.</text>
</comment>
<evidence type="ECO:0000256" key="9">
    <source>
        <dbReference type="ARBA" id="ARBA00023136"/>
    </source>
</evidence>
<organism evidence="11 13">
    <name type="scientific">Kyrpidia spormannii</name>
    <dbReference type="NCBI Taxonomy" id="2055160"/>
    <lineage>
        <taxon>Bacteria</taxon>
        <taxon>Bacillati</taxon>
        <taxon>Bacillota</taxon>
        <taxon>Bacilli</taxon>
        <taxon>Bacillales</taxon>
        <taxon>Alicyclobacillaceae</taxon>
        <taxon>Kyrpidia</taxon>
    </lineage>
</organism>
<evidence type="ECO:0000256" key="5">
    <source>
        <dbReference type="ARBA" id="ARBA00022692"/>
    </source>
</evidence>
<dbReference type="OrthoDB" id="1651166at2"/>
<keyword evidence="6 10" id="KW-0653">Protein transport</keyword>
<dbReference type="GO" id="GO:0005886">
    <property type="term" value="C:plasma membrane"/>
    <property type="evidence" value="ECO:0007669"/>
    <property type="project" value="UniProtKB-SubCell"/>
</dbReference>
<evidence type="ECO:0000256" key="8">
    <source>
        <dbReference type="ARBA" id="ARBA00023010"/>
    </source>
</evidence>
<proteinExistence type="inferred from homology"/>